<protein>
    <submittedName>
        <fullName evidence="1">Uncharacterized protein</fullName>
    </submittedName>
</protein>
<organism evidence="1 2">
    <name type="scientific">Pristionchus fissidentatus</name>
    <dbReference type="NCBI Taxonomy" id="1538716"/>
    <lineage>
        <taxon>Eukaryota</taxon>
        <taxon>Metazoa</taxon>
        <taxon>Ecdysozoa</taxon>
        <taxon>Nematoda</taxon>
        <taxon>Chromadorea</taxon>
        <taxon>Rhabditida</taxon>
        <taxon>Rhabditina</taxon>
        <taxon>Diplogasteromorpha</taxon>
        <taxon>Diplogasteroidea</taxon>
        <taxon>Neodiplogasteridae</taxon>
        <taxon>Pristionchus</taxon>
    </lineage>
</organism>
<keyword evidence="2" id="KW-1185">Reference proteome</keyword>
<comment type="caution">
    <text evidence="1">The sequence shown here is derived from an EMBL/GenBank/DDBJ whole genome shotgun (WGS) entry which is preliminary data.</text>
</comment>
<accession>A0AAV5UR48</accession>
<gene>
    <name evidence="1" type="ORF">PFISCL1PPCAC_923</name>
</gene>
<proteinExistence type="predicted"/>
<dbReference type="EMBL" id="BTSY01000001">
    <property type="protein sequence ID" value="GMT09626.1"/>
    <property type="molecule type" value="Genomic_DNA"/>
</dbReference>
<name>A0AAV5UR48_9BILA</name>
<sequence>MGLFACKPENPHVRDRVRLCDGLKPLFGSTVAAGGNGRFVFILGEKRVRSLSHHNELTTFKMDYIDLLRSTRTRFECVGGFCNFGILVGFYALDERTAVLVDFNEAEHTMRQRLITIDPETGRTYAWLDRGYRLNVQALFFIGRTAVSEDLAVTIAPSISGRLSPFAMVYPKHPLDTTTPLINISHMLVEASARIRAADREAAGAIADRVNLSAWDAPLFLSPTKLGFFTDRSGMLTVDPSLIVSCDIQTGGISIDRCKADGRTNFPYAADGTHPYDCRSYTASHSQLGLIVSHRCAAKSWRRVVGGLTEKLSSWTFYVFLVLAENQWTGLSQRFLGVSIFLGLLKYKILRPPGARIGLMDTATMQWREQEGAADLSHLATMKTSTFHDGHTLIYDRVTEKRIGTREIGRNSEIEPMEEIRILANPGKVSSLQTLSEMGIRRRNLNTKALNEIADRI</sequence>
<dbReference type="AlphaFoldDB" id="A0AAV5UR48"/>
<dbReference type="Proteomes" id="UP001432322">
    <property type="component" value="Unassembled WGS sequence"/>
</dbReference>
<evidence type="ECO:0000313" key="2">
    <source>
        <dbReference type="Proteomes" id="UP001432322"/>
    </source>
</evidence>
<evidence type="ECO:0000313" key="1">
    <source>
        <dbReference type="EMBL" id="GMT09626.1"/>
    </source>
</evidence>
<reference evidence="1" key="1">
    <citation type="submission" date="2023-10" db="EMBL/GenBank/DDBJ databases">
        <title>Genome assembly of Pristionchus species.</title>
        <authorList>
            <person name="Yoshida K."/>
            <person name="Sommer R.J."/>
        </authorList>
    </citation>
    <scope>NUCLEOTIDE SEQUENCE</scope>
    <source>
        <strain evidence="1">RS5133</strain>
    </source>
</reference>